<reference evidence="3" key="2">
    <citation type="submission" date="2021-04" db="EMBL/GenBank/DDBJ databases">
        <authorList>
            <person name="Gilroy R."/>
        </authorList>
    </citation>
    <scope>NUCLEOTIDE SEQUENCE</scope>
    <source>
        <strain evidence="3">8470</strain>
    </source>
</reference>
<gene>
    <name evidence="3" type="ORF">H9928_12300</name>
</gene>
<reference evidence="3" key="1">
    <citation type="journal article" date="2021" name="PeerJ">
        <title>Extensive microbial diversity within the chicken gut microbiome revealed by metagenomics and culture.</title>
        <authorList>
            <person name="Gilroy R."/>
            <person name="Ravi A."/>
            <person name="Getino M."/>
            <person name="Pursley I."/>
            <person name="Horton D.L."/>
            <person name="Alikhan N.F."/>
            <person name="Baker D."/>
            <person name="Gharbi K."/>
            <person name="Hall N."/>
            <person name="Watson M."/>
            <person name="Adriaenssens E.M."/>
            <person name="Foster-Nyarko E."/>
            <person name="Jarju S."/>
            <person name="Secka A."/>
            <person name="Antonio M."/>
            <person name="Oren A."/>
            <person name="Chaudhuri R.R."/>
            <person name="La Ragione R."/>
            <person name="Hildebrand F."/>
            <person name="Pallen M.J."/>
        </authorList>
    </citation>
    <scope>NUCLEOTIDE SEQUENCE</scope>
    <source>
        <strain evidence="3">8470</strain>
    </source>
</reference>
<name>A0A948X9S9_9BACT</name>
<dbReference type="AlphaFoldDB" id="A0A948X9S9"/>
<dbReference type="SUPFAM" id="SSF48452">
    <property type="entry name" value="TPR-like"/>
    <property type="match status" value="1"/>
</dbReference>
<feature type="repeat" description="TPR" evidence="1">
    <location>
        <begin position="181"/>
        <end position="214"/>
    </location>
</feature>
<comment type="caution">
    <text evidence="3">The sequence shown here is derived from an EMBL/GenBank/DDBJ whole genome shotgun (WGS) entry which is preliminary data.</text>
</comment>
<dbReference type="InterPro" id="IPR019734">
    <property type="entry name" value="TPR_rpt"/>
</dbReference>
<accession>A0A948X9S9</accession>
<keyword evidence="2" id="KW-0812">Transmembrane</keyword>
<dbReference type="PROSITE" id="PS51257">
    <property type="entry name" value="PROKAR_LIPOPROTEIN"/>
    <property type="match status" value="1"/>
</dbReference>
<evidence type="ECO:0000256" key="1">
    <source>
        <dbReference type="PROSITE-ProRule" id="PRU00339"/>
    </source>
</evidence>
<feature type="transmembrane region" description="Helical" evidence="2">
    <location>
        <begin position="365"/>
        <end position="384"/>
    </location>
</feature>
<proteinExistence type="predicted"/>
<dbReference type="PROSITE" id="PS50005">
    <property type="entry name" value="TPR"/>
    <property type="match status" value="1"/>
</dbReference>
<protein>
    <submittedName>
        <fullName evidence="3">Tetratricopeptide repeat protein</fullName>
    </submittedName>
</protein>
<dbReference type="Proteomes" id="UP000784286">
    <property type="component" value="Unassembled WGS sequence"/>
</dbReference>
<keyword evidence="2" id="KW-0472">Membrane</keyword>
<dbReference type="Gene3D" id="1.25.40.10">
    <property type="entry name" value="Tetratricopeptide repeat domain"/>
    <property type="match status" value="1"/>
</dbReference>
<evidence type="ECO:0000313" key="4">
    <source>
        <dbReference type="Proteomes" id="UP000784286"/>
    </source>
</evidence>
<evidence type="ECO:0000256" key="2">
    <source>
        <dbReference type="SAM" id="Phobius"/>
    </source>
</evidence>
<dbReference type="EMBL" id="JAHLFJ010000111">
    <property type="protein sequence ID" value="MBU3857293.1"/>
    <property type="molecule type" value="Genomic_DNA"/>
</dbReference>
<dbReference type="InterPro" id="IPR011990">
    <property type="entry name" value="TPR-like_helical_dom_sf"/>
</dbReference>
<organism evidence="3 4">
    <name type="scientific">Candidatus Phocaeicola excrementipullorum</name>
    <dbReference type="NCBI Taxonomy" id="2838731"/>
    <lineage>
        <taxon>Bacteria</taxon>
        <taxon>Pseudomonadati</taxon>
        <taxon>Bacteroidota</taxon>
        <taxon>Bacteroidia</taxon>
        <taxon>Bacteroidales</taxon>
        <taxon>Bacteroidaceae</taxon>
        <taxon>Phocaeicola</taxon>
    </lineage>
</organism>
<evidence type="ECO:0000313" key="3">
    <source>
        <dbReference type="EMBL" id="MBU3857293.1"/>
    </source>
</evidence>
<keyword evidence="1" id="KW-0802">TPR repeat</keyword>
<sequence length="549" mass="64025">MRLETGFIVAMLIMSSFSCSRKQHSIYSPSLLMLEDSLDVIPEKSVRQILEIDTSSLRGADKAFYYFLLVKAQLTSDAPELLLDKSDVALSHFTKQKDSARLCQLHFFLGKIYSGRYAFLRANASYSQAERFAEKDSGMMFAIKVGEAYIYRFKMMHDMEEKCLEHALDIASEMKDSTLMAEALHELAELRISEKNYTEAGQRLCKALSILPQKEFSARAEYNKDLSRVCLAMNRPDSALFYIDIALQNDHSDEFELTCNVLKGNICLKMHRLKDAERLFLKNIEKLPLKEKQDVYYKMAQLKKEEKDFQVASEYAERSIRCRDSLEANNKAGYISNLNAFQEHERQQRRIANMNTKISEQEISYYRLAILLSLMLCLGISIVLRIKQAKKKVEVSLKEKEQDMVRLQNNQWETEVKYLQEKHNREAIQIESLNQNVEYYKRLNALTVPILMKSQNSQGAMHLKKEEWDIIIQNTDACFNDFTFRLKEAYPQLTLEEVRFACLLKMEFSLSLLSEIYHIAKGSISRKKMRLKEKMQIENMTLDDFIKQF</sequence>
<keyword evidence="2" id="KW-1133">Transmembrane helix</keyword>